<dbReference type="VEuPathDB" id="TrichDB:TVAGG3_1031560"/>
<keyword evidence="15" id="KW-1185">Reference proteome</keyword>
<accession>A2F4E0</accession>
<evidence type="ECO:0000256" key="6">
    <source>
        <dbReference type="ARBA" id="ARBA00022679"/>
    </source>
</evidence>
<sequence length="307" mass="36529">MSEDSSDSSDSSYSSDAVLHYDEYQDYKDLTPLPLPEQIPGFFEIKYTDDYKQLFGYFFALYTKQEYSQRALNLCNKVISKFCLHYSAWQYKQRILEHIDFDVKEVQREVETLIKSDTKIYQAWTFYEWLIDRQKEPLDPMPLLENVFRQEPKNFHAWSFVIWYAKRWNNPEPLYQLALYHIDLDARNNSAWSARMTLSEMLNKDPAAEFEDAVKSIREIPRNESVRNYLLGLCEKYPEFVPKLVEIANELKEKDPTNPASYRLLLHKATLDKNQEMINELCDNLIKYDGIRANYYNLLKAGTIQYM</sequence>
<keyword evidence="5" id="KW-0637">Prenyltransferase</keyword>
<keyword evidence="6" id="KW-0808">Transferase</keyword>
<evidence type="ECO:0000256" key="11">
    <source>
        <dbReference type="ARBA" id="ARBA00042436"/>
    </source>
</evidence>
<dbReference type="Proteomes" id="UP000001542">
    <property type="component" value="Unassembled WGS sequence"/>
</dbReference>
<evidence type="ECO:0000256" key="9">
    <source>
        <dbReference type="ARBA" id="ARBA00040965"/>
    </source>
</evidence>
<keyword evidence="8" id="KW-0460">Magnesium</keyword>
<dbReference type="RefSeq" id="XP_001313134.1">
    <property type="nucleotide sequence ID" value="XM_001313133.1"/>
</dbReference>
<dbReference type="EC" id="2.5.1.59" evidence="3"/>
<protein>
    <recommendedName>
        <fullName evidence="9">Protein farnesyltransferase/geranylgeranyltransferase type-1 subunit alpha</fullName>
        <ecNumber evidence="4">2.5.1.58</ecNumber>
        <ecNumber evidence="3">2.5.1.59</ecNumber>
    </recommendedName>
    <alternativeName>
        <fullName evidence="12">CAAX farnesyltransferase subunit alpha</fullName>
    </alternativeName>
    <alternativeName>
        <fullName evidence="11">FTase-alpha</fullName>
    </alternativeName>
    <alternativeName>
        <fullName evidence="10">Ras proteins prenyltransferase subunit alpha</fullName>
    </alternativeName>
    <alternativeName>
        <fullName evidence="13">Type I protein geranyl-geranyltransferase subunit alpha</fullName>
    </alternativeName>
</protein>
<evidence type="ECO:0000256" key="13">
    <source>
        <dbReference type="ARBA" id="ARBA00043219"/>
    </source>
</evidence>
<dbReference type="InParanoid" id="A2F4E0"/>
<reference evidence="14" key="2">
    <citation type="journal article" date="2007" name="Science">
        <title>Draft genome sequence of the sexually transmitted pathogen Trichomonas vaginalis.</title>
        <authorList>
            <person name="Carlton J.M."/>
            <person name="Hirt R.P."/>
            <person name="Silva J.C."/>
            <person name="Delcher A.L."/>
            <person name="Schatz M."/>
            <person name="Zhao Q."/>
            <person name="Wortman J.R."/>
            <person name="Bidwell S.L."/>
            <person name="Alsmark U.C.M."/>
            <person name="Besteiro S."/>
            <person name="Sicheritz-Ponten T."/>
            <person name="Noel C.J."/>
            <person name="Dacks J.B."/>
            <person name="Foster P.G."/>
            <person name="Simillion C."/>
            <person name="Van de Peer Y."/>
            <person name="Miranda-Saavedra D."/>
            <person name="Barton G.J."/>
            <person name="Westrop G.D."/>
            <person name="Mueller S."/>
            <person name="Dessi D."/>
            <person name="Fiori P.L."/>
            <person name="Ren Q."/>
            <person name="Paulsen I."/>
            <person name="Zhang H."/>
            <person name="Bastida-Corcuera F.D."/>
            <person name="Simoes-Barbosa A."/>
            <person name="Brown M.T."/>
            <person name="Hayes R.D."/>
            <person name="Mukherjee M."/>
            <person name="Okumura C.Y."/>
            <person name="Schneider R."/>
            <person name="Smith A.J."/>
            <person name="Vanacova S."/>
            <person name="Villalvazo M."/>
            <person name="Haas B.J."/>
            <person name="Pertea M."/>
            <person name="Feldblyum T.V."/>
            <person name="Utterback T.R."/>
            <person name="Shu C.L."/>
            <person name="Osoegawa K."/>
            <person name="de Jong P.J."/>
            <person name="Hrdy I."/>
            <person name="Horvathova L."/>
            <person name="Zubacova Z."/>
            <person name="Dolezal P."/>
            <person name="Malik S.B."/>
            <person name="Logsdon J.M. Jr."/>
            <person name="Henze K."/>
            <person name="Gupta A."/>
            <person name="Wang C.C."/>
            <person name="Dunne R.L."/>
            <person name="Upcroft J.A."/>
            <person name="Upcroft P."/>
            <person name="White O."/>
            <person name="Salzberg S.L."/>
            <person name="Tang P."/>
            <person name="Chiu C.-H."/>
            <person name="Lee Y.-S."/>
            <person name="Embley T.M."/>
            <person name="Coombs G.H."/>
            <person name="Mottram J.C."/>
            <person name="Tachezy J."/>
            <person name="Fraser-Liggett C.M."/>
            <person name="Johnson P.J."/>
        </authorList>
    </citation>
    <scope>NUCLEOTIDE SEQUENCE [LARGE SCALE GENOMIC DNA]</scope>
    <source>
        <strain evidence="14">G3</strain>
    </source>
</reference>
<keyword evidence="7" id="KW-0677">Repeat</keyword>
<name>A2F4E0_TRIV3</name>
<evidence type="ECO:0000256" key="4">
    <source>
        <dbReference type="ARBA" id="ARBA00012702"/>
    </source>
</evidence>
<organism evidence="14 15">
    <name type="scientific">Trichomonas vaginalis (strain ATCC PRA-98 / G3)</name>
    <dbReference type="NCBI Taxonomy" id="412133"/>
    <lineage>
        <taxon>Eukaryota</taxon>
        <taxon>Metamonada</taxon>
        <taxon>Parabasalia</taxon>
        <taxon>Trichomonadida</taxon>
        <taxon>Trichomonadidae</taxon>
        <taxon>Trichomonas</taxon>
    </lineage>
</organism>
<dbReference type="STRING" id="5722.A2F4E0"/>
<evidence type="ECO:0000256" key="7">
    <source>
        <dbReference type="ARBA" id="ARBA00022737"/>
    </source>
</evidence>
<evidence type="ECO:0000256" key="5">
    <source>
        <dbReference type="ARBA" id="ARBA00022602"/>
    </source>
</evidence>
<dbReference type="eggNOG" id="KOG0530">
    <property type="taxonomic scope" value="Eukaryota"/>
</dbReference>
<dbReference type="PROSITE" id="PS51147">
    <property type="entry name" value="PFTA"/>
    <property type="match status" value="1"/>
</dbReference>
<dbReference type="Pfam" id="PF01239">
    <property type="entry name" value="PPTA"/>
    <property type="match status" value="1"/>
</dbReference>
<dbReference type="OMA" id="ISKACIC"/>
<dbReference type="SMR" id="A2F4E0"/>
<dbReference type="FunFam" id="1.25.40.120:FF:000025">
    <property type="entry name" value="Prenyltransferase alpha subunit, putative"/>
    <property type="match status" value="1"/>
</dbReference>
<dbReference type="AlphaFoldDB" id="A2F4E0"/>
<reference evidence="14" key="1">
    <citation type="submission" date="2006-10" db="EMBL/GenBank/DDBJ databases">
        <authorList>
            <person name="Amadeo P."/>
            <person name="Zhao Q."/>
            <person name="Wortman J."/>
            <person name="Fraser-Liggett C."/>
            <person name="Carlton J."/>
        </authorList>
    </citation>
    <scope>NUCLEOTIDE SEQUENCE</scope>
    <source>
        <strain evidence="14">G3</strain>
    </source>
</reference>
<dbReference type="GO" id="GO:0005737">
    <property type="term" value="C:cytoplasm"/>
    <property type="evidence" value="ECO:0000318"/>
    <property type="project" value="GO_Central"/>
</dbReference>
<dbReference type="GO" id="GO:0005953">
    <property type="term" value="C:CAAX-protein geranylgeranyltransferase complex"/>
    <property type="evidence" value="ECO:0000318"/>
    <property type="project" value="GO_Central"/>
</dbReference>
<dbReference type="OrthoDB" id="272289at2759"/>
<dbReference type="GO" id="GO:0004660">
    <property type="term" value="F:protein farnesyltransferase activity"/>
    <property type="evidence" value="ECO:0007669"/>
    <property type="project" value="UniProtKB-EC"/>
</dbReference>
<evidence type="ECO:0000313" key="15">
    <source>
        <dbReference type="Proteomes" id="UP000001542"/>
    </source>
</evidence>
<evidence type="ECO:0000256" key="2">
    <source>
        <dbReference type="ARBA" id="ARBA00006734"/>
    </source>
</evidence>
<dbReference type="EMBL" id="DS113609">
    <property type="protein sequence ID" value="EAY00205.1"/>
    <property type="molecule type" value="Genomic_DNA"/>
</dbReference>
<evidence type="ECO:0000256" key="3">
    <source>
        <dbReference type="ARBA" id="ARBA00012700"/>
    </source>
</evidence>
<dbReference type="SUPFAM" id="SSF48439">
    <property type="entry name" value="Protein prenylyltransferase"/>
    <property type="match status" value="1"/>
</dbReference>
<evidence type="ECO:0000313" key="14">
    <source>
        <dbReference type="EMBL" id="EAY00205.1"/>
    </source>
</evidence>
<dbReference type="KEGG" id="tva:4758023"/>
<dbReference type="GO" id="GO:0004662">
    <property type="term" value="F:CAAX-protein geranylgeranyltransferase activity"/>
    <property type="evidence" value="ECO:0007669"/>
    <property type="project" value="UniProtKB-EC"/>
</dbReference>
<dbReference type="VEuPathDB" id="TrichDB:TVAG_257590"/>
<comment type="cofactor">
    <cofactor evidence="1">
        <name>Mg(2+)</name>
        <dbReference type="ChEBI" id="CHEBI:18420"/>
    </cofactor>
</comment>
<evidence type="ECO:0000256" key="8">
    <source>
        <dbReference type="ARBA" id="ARBA00022842"/>
    </source>
</evidence>
<dbReference type="PANTHER" id="PTHR11129">
    <property type="entry name" value="PROTEIN FARNESYLTRANSFERASE ALPHA SUBUNIT/RAB GERANYLGERANYL TRANSFERASE ALPHA SUBUNIT"/>
    <property type="match status" value="1"/>
</dbReference>
<evidence type="ECO:0000256" key="1">
    <source>
        <dbReference type="ARBA" id="ARBA00001946"/>
    </source>
</evidence>
<dbReference type="Gene3D" id="1.25.40.120">
    <property type="entry name" value="Protein prenylyltransferase"/>
    <property type="match status" value="1"/>
</dbReference>
<evidence type="ECO:0000256" key="10">
    <source>
        <dbReference type="ARBA" id="ARBA00041392"/>
    </source>
</evidence>
<dbReference type="InterPro" id="IPR002088">
    <property type="entry name" value="Prenyl_trans_a"/>
</dbReference>
<proteinExistence type="inferred from homology"/>
<dbReference type="GO" id="GO:0007323">
    <property type="term" value="P:peptide pheromone maturation"/>
    <property type="evidence" value="ECO:0000318"/>
    <property type="project" value="GO_Central"/>
</dbReference>
<dbReference type="GO" id="GO:0005965">
    <property type="term" value="C:protein farnesyltransferase complex"/>
    <property type="evidence" value="ECO:0000318"/>
    <property type="project" value="GO_Central"/>
</dbReference>
<dbReference type="PANTHER" id="PTHR11129:SF1">
    <property type="entry name" value="PROTEIN FARNESYLTRANSFERASE_GERANYLGERANYLTRANSFERASE TYPE-1 SUBUNIT ALPHA"/>
    <property type="match status" value="1"/>
</dbReference>
<dbReference type="EC" id="2.5.1.58" evidence="4"/>
<evidence type="ECO:0000256" key="12">
    <source>
        <dbReference type="ARBA" id="ARBA00043086"/>
    </source>
</evidence>
<gene>
    <name evidence="14" type="ORF">TVAG_257590</name>
</gene>
<comment type="similarity">
    <text evidence="2">Belongs to the protein prenyltransferase subunit alpha family.</text>
</comment>